<dbReference type="EMBL" id="WBVT01000011">
    <property type="protein sequence ID" value="KAB7790486.1"/>
    <property type="molecule type" value="Genomic_DNA"/>
</dbReference>
<sequence>MAFETEMIGQWAAEQSDRMLEAARSSHPKTFEADCLSENCISRIASHWRGRLVVQKVERLSDSEGYTSDSAQVDEGGDLSGLYLPCKARADGRATLVVAYAFYRRMTFTLLHELGHYLQRERDDLRVELCLFTDRGEAKEAEETACNMFASKALLPDSLLEDTRDNNANARWAQRLYRHSRASRAVIVRRLAPLLEPGSWMMYYDTKDVPRLRAYWDGRVEYDVSTMPVERAALNTVGGGCSSYTCKVEDLVEDTDGLPTYVSAASSASGRFGTAKFVMVRN</sequence>
<accession>A0A6I1GLK5</accession>
<dbReference type="PANTHER" id="PTHR43236:SF2">
    <property type="entry name" value="BLL0069 PROTEIN"/>
    <property type="match status" value="1"/>
</dbReference>
<dbReference type="PANTHER" id="PTHR43236">
    <property type="entry name" value="ANTITOXIN HIGA1"/>
    <property type="match status" value="1"/>
</dbReference>
<dbReference type="Pfam" id="PF06114">
    <property type="entry name" value="Peptidase_M78"/>
    <property type="match status" value="1"/>
</dbReference>
<dbReference type="Proteomes" id="UP000441772">
    <property type="component" value="Unassembled WGS sequence"/>
</dbReference>
<gene>
    <name evidence="2" type="ORF">F7D09_0982</name>
</gene>
<dbReference type="AlphaFoldDB" id="A0A6I1GLK5"/>
<dbReference type="InterPro" id="IPR052345">
    <property type="entry name" value="Rad_response_metalloprotease"/>
</dbReference>
<comment type="caution">
    <text evidence="2">The sequence shown here is derived from an EMBL/GenBank/DDBJ whole genome shotgun (WGS) entry which is preliminary data.</text>
</comment>
<protein>
    <recommendedName>
        <fullName evidence="1">IrrE N-terminal-like domain-containing protein</fullName>
    </recommendedName>
</protein>
<dbReference type="InterPro" id="IPR010359">
    <property type="entry name" value="IrrE_HExxH"/>
</dbReference>
<evidence type="ECO:0000313" key="3">
    <source>
        <dbReference type="Proteomes" id="UP000441772"/>
    </source>
</evidence>
<evidence type="ECO:0000313" key="2">
    <source>
        <dbReference type="EMBL" id="KAB7790486.1"/>
    </source>
</evidence>
<dbReference type="RefSeq" id="WP_152234333.1">
    <property type="nucleotide sequence ID" value="NZ_JBHSKZ010000010.1"/>
</dbReference>
<organism evidence="2 3">
    <name type="scientific">Bifidobacterium leontopitheci</name>
    <dbReference type="NCBI Taxonomy" id="2650774"/>
    <lineage>
        <taxon>Bacteria</taxon>
        <taxon>Bacillati</taxon>
        <taxon>Actinomycetota</taxon>
        <taxon>Actinomycetes</taxon>
        <taxon>Bifidobacteriales</taxon>
        <taxon>Bifidobacteriaceae</taxon>
        <taxon>Bifidobacterium</taxon>
    </lineage>
</organism>
<reference evidence="2 3" key="1">
    <citation type="submission" date="2019-09" db="EMBL/GenBank/DDBJ databases">
        <title>Characterization of the phylogenetic diversity of two novel species belonging to the genus Bifidobacterium: Bifidobacterium cebidarum sp. nov. and Bifidobacterium leontopitheci sp. nov.</title>
        <authorList>
            <person name="Lugli G.A."/>
            <person name="Duranti S."/>
            <person name="Milani C."/>
            <person name="Turroni F."/>
            <person name="Ventura M."/>
        </authorList>
    </citation>
    <scope>NUCLEOTIDE SEQUENCE [LARGE SCALE GENOMIC DNA]</scope>
    <source>
        <strain evidence="2 3">LMG 31471</strain>
    </source>
</reference>
<keyword evidence="3" id="KW-1185">Reference proteome</keyword>
<evidence type="ECO:0000259" key="1">
    <source>
        <dbReference type="Pfam" id="PF06114"/>
    </source>
</evidence>
<name>A0A6I1GLK5_9BIFI</name>
<dbReference type="Gene3D" id="1.10.10.2910">
    <property type="match status" value="1"/>
</dbReference>
<proteinExistence type="predicted"/>
<feature type="domain" description="IrrE N-terminal-like" evidence="1">
    <location>
        <begin position="105"/>
        <end position="191"/>
    </location>
</feature>